<feature type="domain" description="PAS" evidence="8">
    <location>
        <begin position="185"/>
        <end position="235"/>
    </location>
</feature>
<dbReference type="PANTHER" id="PTHR47429">
    <property type="entry name" value="PROTEIN TWIN LOV 1"/>
    <property type="match status" value="1"/>
</dbReference>
<evidence type="ECO:0000256" key="3">
    <source>
        <dbReference type="ARBA" id="ARBA00022630"/>
    </source>
</evidence>
<dbReference type="Proteomes" id="UP001174677">
    <property type="component" value="Chromosome 15"/>
</dbReference>
<evidence type="ECO:0000313" key="9">
    <source>
        <dbReference type="EMBL" id="KAJ9153283.1"/>
    </source>
</evidence>
<reference evidence="9 10" key="1">
    <citation type="journal article" date="2023" name="Plant Biotechnol. J.">
        <title>Chromosome-level wild Hevea brasiliensis genome provides new tools for genomic-assisted breeding and valuable loci to elevate rubber yield.</title>
        <authorList>
            <person name="Cheng H."/>
            <person name="Song X."/>
            <person name="Hu Y."/>
            <person name="Wu T."/>
            <person name="Yang Q."/>
            <person name="An Z."/>
            <person name="Feng S."/>
            <person name="Deng Z."/>
            <person name="Wu W."/>
            <person name="Zeng X."/>
            <person name="Tu M."/>
            <person name="Wang X."/>
            <person name="Huang H."/>
        </authorList>
    </citation>
    <scope>NUCLEOTIDE SEQUENCE [LARGE SCALE GENOMIC DNA]</scope>
    <source>
        <strain evidence="9">MT/VB/25A 57/8</strain>
    </source>
</reference>
<proteinExistence type="predicted"/>
<evidence type="ECO:0000256" key="1">
    <source>
        <dbReference type="ARBA" id="ARBA00022543"/>
    </source>
</evidence>
<feature type="compositionally biased region" description="Polar residues" evidence="7">
    <location>
        <begin position="10"/>
        <end position="25"/>
    </location>
</feature>
<evidence type="ECO:0000256" key="6">
    <source>
        <dbReference type="ARBA" id="ARBA00023170"/>
    </source>
</evidence>
<dbReference type="InterPro" id="IPR035965">
    <property type="entry name" value="PAS-like_dom_sf"/>
</dbReference>
<feature type="compositionally biased region" description="Polar residues" evidence="7">
    <location>
        <begin position="48"/>
        <end position="57"/>
    </location>
</feature>
<keyword evidence="2" id="KW-0716">Sensory transduction</keyword>
<keyword evidence="5" id="KW-0157">Chromophore</keyword>
<keyword evidence="4" id="KW-0288">FMN</keyword>
<dbReference type="SUPFAM" id="SSF55785">
    <property type="entry name" value="PYP-like sensor domain (PAS domain)"/>
    <property type="match status" value="1"/>
</dbReference>
<feature type="compositionally biased region" description="Low complexity" evidence="7">
    <location>
        <begin position="70"/>
        <end position="83"/>
    </location>
</feature>
<feature type="compositionally biased region" description="Basic and acidic residues" evidence="7">
    <location>
        <begin position="26"/>
        <end position="35"/>
    </location>
</feature>
<evidence type="ECO:0000256" key="4">
    <source>
        <dbReference type="ARBA" id="ARBA00022643"/>
    </source>
</evidence>
<gene>
    <name evidence="9" type="ORF">P3X46_026739</name>
</gene>
<dbReference type="PANTHER" id="PTHR47429:SF8">
    <property type="entry name" value="PHOTOTROPIN-1-LIKE"/>
    <property type="match status" value="1"/>
</dbReference>
<name>A0ABQ9KZB0_HEVBR</name>
<keyword evidence="6" id="KW-0675">Receptor</keyword>
<accession>A0ABQ9KZB0</accession>
<sequence>MEKEKAMDQENLSFNGSALSANDQYINREERRSIEIFDPPASNVEVGQPTSASSSRSHGIDTQAYIEGGSSKNFSSSSSSSSSWEPVNKWMAFERECAIKSKITCTDAITELKGNNVAATLTETSIAERTAEWGLVVKSDVGEGSFKAIKILSGHGDRSKYSSKRFAAESTRTSGESDAGAFPRVSQELKDALATLQQTFIVSDATKPDCPIMYASNGFFSLTGYSSKEVIGRNW</sequence>
<evidence type="ECO:0000313" key="10">
    <source>
        <dbReference type="Proteomes" id="UP001174677"/>
    </source>
</evidence>
<dbReference type="Gene3D" id="3.30.450.20">
    <property type="entry name" value="PAS domain"/>
    <property type="match status" value="1"/>
</dbReference>
<comment type="caution">
    <text evidence="9">The sequence shown here is derived from an EMBL/GenBank/DDBJ whole genome shotgun (WGS) entry which is preliminary data.</text>
</comment>
<protein>
    <recommendedName>
        <fullName evidence="8">PAS domain-containing protein</fullName>
    </recommendedName>
</protein>
<evidence type="ECO:0000259" key="8">
    <source>
        <dbReference type="PROSITE" id="PS50112"/>
    </source>
</evidence>
<dbReference type="InterPro" id="IPR000014">
    <property type="entry name" value="PAS"/>
</dbReference>
<evidence type="ECO:0000256" key="2">
    <source>
        <dbReference type="ARBA" id="ARBA00022606"/>
    </source>
</evidence>
<dbReference type="PROSITE" id="PS50112">
    <property type="entry name" value="PAS"/>
    <property type="match status" value="1"/>
</dbReference>
<keyword evidence="10" id="KW-1185">Reference proteome</keyword>
<organism evidence="9 10">
    <name type="scientific">Hevea brasiliensis</name>
    <name type="common">Para rubber tree</name>
    <name type="synonym">Siphonia brasiliensis</name>
    <dbReference type="NCBI Taxonomy" id="3981"/>
    <lineage>
        <taxon>Eukaryota</taxon>
        <taxon>Viridiplantae</taxon>
        <taxon>Streptophyta</taxon>
        <taxon>Embryophyta</taxon>
        <taxon>Tracheophyta</taxon>
        <taxon>Spermatophyta</taxon>
        <taxon>Magnoliopsida</taxon>
        <taxon>eudicotyledons</taxon>
        <taxon>Gunneridae</taxon>
        <taxon>Pentapetalae</taxon>
        <taxon>rosids</taxon>
        <taxon>fabids</taxon>
        <taxon>Malpighiales</taxon>
        <taxon>Euphorbiaceae</taxon>
        <taxon>Crotonoideae</taxon>
        <taxon>Micrandreae</taxon>
        <taxon>Hevea</taxon>
    </lineage>
</organism>
<keyword evidence="1" id="KW-0600">Photoreceptor protein</keyword>
<evidence type="ECO:0000256" key="7">
    <source>
        <dbReference type="SAM" id="MobiDB-lite"/>
    </source>
</evidence>
<evidence type="ECO:0000256" key="5">
    <source>
        <dbReference type="ARBA" id="ARBA00022991"/>
    </source>
</evidence>
<feature type="region of interest" description="Disordered" evidence="7">
    <location>
        <begin position="1"/>
        <end position="84"/>
    </location>
</feature>
<keyword evidence="3" id="KW-0285">Flavoprotein</keyword>
<dbReference type="EMBL" id="JARPOI010000015">
    <property type="protein sequence ID" value="KAJ9153283.1"/>
    <property type="molecule type" value="Genomic_DNA"/>
</dbReference>